<dbReference type="InterPro" id="IPR006530">
    <property type="entry name" value="YD"/>
</dbReference>
<feature type="region of interest" description="Disordered" evidence="1">
    <location>
        <begin position="858"/>
        <end position="891"/>
    </location>
</feature>
<keyword evidence="2" id="KW-0812">Transmembrane</keyword>
<feature type="compositionally biased region" description="Basic residues" evidence="1">
    <location>
        <begin position="866"/>
        <end position="876"/>
    </location>
</feature>
<dbReference type="InterPro" id="IPR022385">
    <property type="entry name" value="Rhs_assc_core"/>
</dbReference>
<protein>
    <submittedName>
        <fullName evidence="3">Putative insecticidal toxin</fullName>
    </submittedName>
</protein>
<dbReference type="InterPro" id="IPR050708">
    <property type="entry name" value="T6SS_VgrG/RHS"/>
</dbReference>
<reference evidence="3 4" key="1">
    <citation type="journal article" date="2009" name="Genome Biol.">
        <title>Genomic and genetic analyses of diversity and plant interactions of Pseudomonas fluorescens.</title>
        <authorList>
            <person name="Silby M.W."/>
            <person name="Cerdeno-Tarraga A.M."/>
            <person name="Vernikos G.S."/>
            <person name="Giddens S.R."/>
            <person name="Jackson R.W."/>
            <person name="Preston G.M."/>
            <person name="Zhang X.X."/>
            <person name="Moon C.D."/>
            <person name="Gehrig S.M."/>
            <person name="Godfrey S.A."/>
            <person name="Knight C.G."/>
            <person name="Malone J.G."/>
            <person name="Robinson Z."/>
            <person name="Spiers A.J."/>
            <person name="Harris S."/>
            <person name="Challis G.L."/>
            <person name="Yaxley A.M."/>
            <person name="Harris D."/>
            <person name="Seeger K."/>
            <person name="Murphy L."/>
            <person name="Rutter S."/>
            <person name="Squares R."/>
            <person name="Quail M.A."/>
            <person name="Saunders E."/>
            <person name="Mavromatis K."/>
            <person name="Brettin T.S."/>
            <person name="Bentley S.D."/>
            <person name="Hothersall J."/>
            <person name="Stephens E."/>
            <person name="Thomas C.M."/>
            <person name="Parkhill J."/>
            <person name="Levy S.B."/>
            <person name="Rainey P.B."/>
            <person name="Thomson N.R."/>
        </authorList>
    </citation>
    <scope>NUCLEOTIDE SEQUENCE [LARGE SCALE GENOMIC DNA]</scope>
    <source>
        <strain evidence="3 4">Pf0-1</strain>
    </source>
</reference>
<dbReference type="AlphaFoldDB" id="Q3K7R1"/>
<dbReference type="PANTHER" id="PTHR32305:SF15">
    <property type="entry name" value="PROTEIN RHSA-RELATED"/>
    <property type="match status" value="1"/>
</dbReference>
<evidence type="ECO:0000313" key="3">
    <source>
        <dbReference type="EMBL" id="ABA76193.1"/>
    </source>
</evidence>
<evidence type="ECO:0000313" key="4">
    <source>
        <dbReference type="Proteomes" id="UP000002704"/>
    </source>
</evidence>
<name>Q3K7R1_PSEPF</name>
<dbReference type="KEGG" id="pfo:Pfl01_4456"/>
<sequence>MNPSIDSYTPSVSATHPQGQAIRQIAYLRKVAGEDAQALITRQHHDVGGRTVTERDPRLSIASQVTVFALSGQPLRVQSVDAGTSLVLPGRSGEETRRWDARGNHWLTTYDNQLRPLTVEENGTPDIETFTYADRSADPGHNLRGQLIRREDPSGSVDVRSFGLSGQALRETRTFHDGNAFVSGRRYSPLGAVLTQTDAGGHQQQSTYDVAGQLNRVQLQINGQTTWQTVLQDAQYNASGQLIEQQAGNGVTSHWHYRAADGRLHCHRAQKGSGPVLQDFKYEYDRVGNIVRILDHAYTPTYFSNQRVDGHQEFDYDTLYRLISATGYSDAPPSDRLGLPQSTNPDDRRNYVEHYDYDHGDNLVKTIHVRDGTSHTFEMCIDPASNRGVRWKPGDPPPDFSQRFDPAGNLRALQPGVPMHWNAHGELDKVTLVDRNGSSANDEEYYRYSRGQRVYKRHDTHTTKVSHFHEVRYLPGLEIRTKDNGEELHVITLDIGSGAARCLHWKKDPAKIGADQLRFTLPDHLGSAVRELDAQARLITDERYLPFGGTAVYTRHSAVEVDYKTVRYSGKEMDVTRLYYYGARYYADWLGRWVSADRAGTVDGLNLYAFVGNNPIIHVDKTGNVKVLFDVAKGFIGVLDKAATAAGQLDYLAREFDGLVPEDADINELRESITFGTFMKSRHGIKSALYGAAKGAGVGAVLGTALPGIGNLIGTAVGTLVGAIAFPLLRYHFFKKSLKAVETLRTREIAAGVTAVADTAANVVEGTKNLINGAGELQQRIKAAADNLGSYPQRLQEMFYRQLDDLMGDQQREVMKLLKTGLDPFDAIDQVLSTARQLVDSPSEADGVTARLAELLQSAQQDSHRPLKKPIPKPRTKMQPQLQRRMSETYV</sequence>
<dbReference type="PANTHER" id="PTHR32305">
    <property type="match status" value="1"/>
</dbReference>
<dbReference type="Proteomes" id="UP000002704">
    <property type="component" value="Chromosome"/>
</dbReference>
<keyword evidence="2" id="KW-0472">Membrane</keyword>
<keyword evidence="2" id="KW-1133">Transmembrane helix</keyword>
<dbReference type="NCBIfam" id="TIGR03696">
    <property type="entry name" value="Rhs_assc_core"/>
    <property type="match status" value="1"/>
</dbReference>
<feature type="transmembrane region" description="Helical" evidence="2">
    <location>
        <begin position="709"/>
        <end position="729"/>
    </location>
</feature>
<organism evidence="3 4">
    <name type="scientific">Pseudomonas fluorescens (strain Pf0-1)</name>
    <dbReference type="NCBI Taxonomy" id="205922"/>
    <lineage>
        <taxon>Bacteria</taxon>
        <taxon>Pseudomonadati</taxon>
        <taxon>Pseudomonadota</taxon>
        <taxon>Gammaproteobacteria</taxon>
        <taxon>Pseudomonadales</taxon>
        <taxon>Pseudomonadaceae</taxon>
        <taxon>Pseudomonas</taxon>
    </lineage>
</organism>
<dbReference type="Gene3D" id="2.180.10.10">
    <property type="entry name" value="RHS repeat-associated core"/>
    <property type="match status" value="1"/>
</dbReference>
<evidence type="ECO:0000256" key="2">
    <source>
        <dbReference type="SAM" id="Phobius"/>
    </source>
</evidence>
<gene>
    <name evidence="3" type="ordered locus">Pfl01_4456</name>
</gene>
<dbReference type="EMBL" id="CP000094">
    <property type="protein sequence ID" value="ABA76193.1"/>
    <property type="molecule type" value="Genomic_DNA"/>
</dbReference>
<evidence type="ECO:0000256" key="1">
    <source>
        <dbReference type="SAM" id="MobiDB-lite"/>
    </source>
</evidence>
<accession>Q3K7R1</accession>
<dbReference type="NCBIfam" id="TIGR01643">
    <property type="entry name" value="YD_repeat_2x"/>
    <property type="match status" value="1"/>
</dbReference>
<proteinExistence type="predicted"/>
<dbReference type="eggNOG" id="COG3209">
    <property type="taxonomic scope" value="Bacteria"/>
</dbReference>
<feature type="compositionally biased region" description="Polar residues" evidence="1">
    <location>
        <begin position="878"/>
        <end position="891"/>
    </location>
</feature>
<dbReference type="RefSeq" id="WP_011335683.1">
    <property type="nucleotide sequence ID" value="NC_007492.2"/>
</dbReference>
<dbReference type="HOGENOM" id="CLU_010688_1_2_6"/>